<dbReference type="GO" id="GO:0016787">
    <property type="term" value="F:hydrolase activity"/>
    <property type="evidence" value="ECO:0007669"/>
    <property type="project" value="UniProtKB-KW"/>
</dbReference>
<keyword evidence="1" id="KW-0547">Nucleotide-binding</keyword>
<dbReference type="GO" id="GO:0006281">
    <property type="term" value="P:DNA repair"/>
    <property type="evidence" value="ECO:0007669"/>
    <property type="project" value="TreeGrafter"/>
</dbReference>
<evidence type="ECO:0000256" key="2">
    <source>
        <dbReference type="ARBA" id="ARBA00022801"/>
    </source>
</evidence>
<name>A0AAQ3RAC4_9PEZI</name>
<dbReference type="GO" id="GO:0005634">
    <property type="term" value="C:nucleus"/>
    <property type="evidence" value="ECO:0007669"/>
    <property type="project" value="TreeGrafter"/>
</dbReference>
<dbReference type="Pfam" id="PF00271">
    <property type="entry name" value="Helicase_C"/>
    <property type="match status" value="1"/>
</dbReference>
<keyword evidence="7" id="KW-1185">Reference proteome</keyword>
<dbReference type="PANTHER" id="PTHR45626">
    <property type="entry name" value="TRANSCRIPTION TERMINATION FACTOR 2-RELATED"/>
    <property type="match status" value="1"/>
</dbReference>
<dbReference type="SMART" id="SM00487">
    <property type="entry name" value="DEXDc"/>
    <property type="match status" value="1"/>
</dbReference>
<organism evidence="6 7">
    <name type="scientific">Acrodontium crateriforme</name>
    <dbReference type="NCBI Taxonomy" id="150365"/>
    <lineage>
        <taxon>Eukaryota</taxon>
        <taxon>Fungi</taxon>
        <taxon>Dikarya</taxon>
        <taxon>Ascomycota</taxon>
        <taxon>Pezizomycotina</taxon>
        <taxon>Dothideomycetes</taxon>
        <taxon>Dothideomycetidae</taxon>
        <taxon>Mycosphaerellales</taxon>
        <taxon>Teratosphaeriaceae</taxon>
        <taxon>Acrodontium</taxon>
    </lineage>
</organism>
<evidence type="ECO:0000256" key="4">
    <source>
        <dbReference type="SAM" id="MobiDB-lite"/>
    </source>
</evidence>
<feature type="region of interest" description="Disordered" evidence="4">
    <location>
        <begin position="901"/>
        <end position="926"/>
    </location>
</feature>
<feature type="domain" description="Helicase ATP-binding" evidence="5">
    <location>
        <begin position="227"/>
        <end position="578"/>
    </location>
</feature>
<dbReference type="SUPFAM" id="SSF52540">
    <property type="entry name" value="P-loop containing nucleoside triphosphate hydrolases"/>
    <property type="match status" value="2"/>
</dbReference>
<dbReference type="InterPro" id="IPR049730">
    <property type="entry name" value="SNF2/RAD54-like_C"/>
</dbReference>
<evidence type="ECO:0000313" key="6">
    <source>
        <dbReference type="EMBL" id="WPH04019.1"/>
    </source>
</evidence>
<dbReference type="GO" id="GO:0008094">
    <property type="term" value="F:ATP-dependent activity, acting on DNA"/>
    <property type="evidence" value="ECO:0007669"/>
    <property type="project" value="TreeGrafter"/>
</dbReference>
<feature type="region of interest" description="Disordered" evidence="4">
    <location>
        <begin position="1"/>
        <end position="37"/>
    </location>
</feature>
<dbReference type="CDD" id="cd18793">
    <property type="entry name" value="SF2_C_SNF"/>
    <property type="match status" value="1"/>
</dbReference>
<evidence type="ECO:0000313" key="7">
    <source>
        <dbReference type="Proteomes" id="UP001303373"/>
    </source>
</evidence>
<reference evidence="6 7" key="1">
    <citation type="submission" date="2023-11" db="EMBL/GenBank/DDBJ databases">
        <title>An acidophilic fungus is an integral part of prey digestion in a carnivorous sundew plant.</title>
        <authorList>
            <person name="Tsai I.J."/>
        </authorList>
    </citation>
    <scope>NUCLEOTIDE SEQUENCE [LARGE SCALE GENOMIC DNA]</scope>
    <source>
        <strain evidence="6">169a</strain>
    </source>
</reference>
<accession>A0AAQ3RAC4</accession>
<dbReference type="Gene3D" id="3.40.50.10810">
    <property type="entry name" value="Tandem AAA-ATPase domain"/>
    <property type="match status" value="3"/>
</dbReference>
<keyword evidence="2" id="KW-0378">Hydrolase</keyword>
<feature type="compositionally biased region" description="Low complexity" evidence="4">
    <location>
        <begin position="1"/>
        <end position="25"/>
    </location>
</feature>
<dbReference type="InterPro" id="IPR050628">
    <property type="entry name" value="SNF2_RAD54_helicase_TF"/>
</dbReference>
<dbReference type="InterPro" id="IPR038718">
    <property type="entry name" value="SNF2-like_sf"/>
</dbReference>
<feature type="region of interest" description="Disordered" evidence="4">
    <location>
        <begin position="1201"/>
        <end position="1237"/>
    </location>
</feature>
<proteinExistence type="predicted"/>
<feature type="compositionally biased region" description="Polar residues" evidence="4">
    <location>
        <begin position="903"/>
        <end position="926"/>
    </location>
</feature>
<evidence type="ECO:0000256" key="3">
    <source>
        <dbReference type="ARBA" id="ARBA00022840"/>
    </source>
</evidence>
<dbReference type="EMBL" id="CP138591">
    <property type="protein sequence ID" value="WPH04019.1"/>
    <property type="molecule type" value="Genomic_DNA"/>
</dbReference>
<dbReference type="InterPro" id="IPR000330">
    <property type="entry name" value="SNF2_N"/>
</dbReference>
<sequence length="1255" mass="140577">MSQTLPSRQRSPTSSSSGWGGSLTPATSRSSSGRSPLAKTIVKEHSAEAELFLSKIENYLPLGCLNFQSIDDTCEGDSASRWEETTSPPSALSIDTELYAALTSLQQAKRIRISTKRCQLYLNRVIARVHILPADVGLRFVGPLNKKLVQALGWLLTAIDISPVSWSGEYRPPDVQKFDMWATADDSSLFYMFNKIPSPAPSANSIKEIYTREALEDILDSAALPGLKSTLYPYQRRSAGLMLQREAVPKLQLDPRLEPRTAPDGTRFYYGARGLVFCREPKYYETCRGGILAETMGLGKTVILLALILSTKSHQPRFPSPYDLPNIRTKVGTLSDMVVSAIHKKSIPYHVEFDRIKHAHGFDMANCTQKLESAPPHYSLAQTTVRWNRNTVTPPPKKMLMASTTIVVVPRNLCKQWQSEITKHVDTGALRVLVMEDNKKKLPEPDALRTYDVILFSRSRLEMEIKDGSDEQGRRLAQTRLLCRCPYIGATRTRDCTCVRTDQLYDSPLKHVHFKRLIIDEGHGFSNGASVAVIVTNKLITADHRWIVSGTPAKDLLGVEVDMTASTEVKARHEIDMKENRHDMLEKRRYFNRKEDTSGAIKSLGSFASSFFKIEPWSSSNMSNVKAEWDEHVYRHEDFRKRTFSAFSSCLQRTLEAMVVKTRPEDVERDIELPPLTHEIVRLEPCLFDKVTANLFNLVLTANAVTSERTDRDYLFHPANQKPRAQLLSTNLRQSAFFWTGFSEADVVATIETCNGYLEKKGASCSDEDRQLLNHVTKHAETILASKAWKSMSNSHELGLIINDWPSDSAEHWAFDENNDPLLTGLSQLLEAQKYVNERAALPDPADGLSGLGIRATASARMEASNDMSNISKGEKLPLTSAGIPISSLSGEPSLKRRASINVKPSSSSHTTIPVATPDGNNSTEVKSTIQAKKKRRRSAEIVTIPDLPNSSPLLQSRIVGTTSAKLSYLISSILKYSATEKIIVFYEGDNIAFYIAQMLELLHIRHEIYANRLANRLKSEYVVRFDQELEDRVLLMDVKQAAFGLNLSSASRIYFVNPICRPSVEAQAIKRAHRIGQTRRVFVETLVLKGTIEEKIFERSRRMTRAEHNQAKQFEDDGDVRAIIQNAKPLKIEECEMNGYGRMARLEHPQQFWGRSGWREALGVKAPGCCDATDGFEVDLRPLKKSRVQSVDGMITDIAEREGIDRGNEDTGLPKQTRRSEESETPRLTFDLGHGQVAGPAAGCVAPEFVEKDN</sequence>
<protein>
    <recommendedName>
        <fullName evidence="5">Helicase ATP-binding domain-containing protein</fullName>
    </recommendedName>
</protein>
<dbReference type="InterPro" id="IPR027417">
    <property type="entry name" value="P-loop_NTPase"/>
</dbReference>
<evidence type="ECO:0000259" key="5">
    <source>
        <dbReference type="SMART" id="SM00487"/>
    </source>
</evidence>
<evidence type="ECO:0000256" key="1">
    <source>
        <dbReference type="ARBA" id="ARBA00022741"/>
    </source>
</evidence>
<feature type="compositionally biased region" description="Basic and acidic residues" evidence="4">
    <location>
        <begin position="1201"/>
        <end position="1210"/>
    </location>
</feature>
<keyword evidence="3" id="KW-0067">ATP-binding</keyword>
<dbReference type="InterPro" id="IPR014001">
    <property type="entry name" value="Helicase_ATP-bd"/>
</dbReference>
<dbReference type="Pfam" id="PF00176">
    <property type="entry name" value="SNF2-rel_dom"/>
    <property type="match status" value="1"/>
</dbReference>
<dbReference type="Proteomes" id="UP001303373">
    <property type="component" value="Chromosome 12"/>
</dbReference>
<dbReference type="Gene3D" id="3.40.50.300">
    <property type="entry name" value="P-loop containing nucleotide triphosphate hydrolases"/>
    <property type="match status" value="1"/>
</dbReference>
<dbReference type="InterPro" id="IPR001650">
    <property type="entry name" value="Helicase_C-like"/>
</dbReference>
<dbReference type="AlphaFoldDB" id="A0AAQ3RAC4"/>
<dbReference type="PANTHER" id="PTHR45626:SF51">
    <property type="entry name" value="SNF2-RELATED DOMAIN-CONTAINING PROTEIN"/>
    <property type="match status" value="1"/>
</dbReference>
<dbReference type="GO" id="GO:0005524">
    <property type="term" value="F:ATP binding"/>
    <property type="evidence" value="ECO:0007669"/>
    <property type="project" value="UniProtKB-KW"/>
</dbReference>
<gene>
    <name evidence="6" type="ORF">R9X50_00690300</name>
</gene>